<dbReference type="InterPro" id="IPR009038">
    <property type="entry name" value="GOLD_dom"/>
</dbReference>
<dbReference type="SMART" id="SM01190">
    <property type="entry name" value="EMP24_GP25L"/>
    <property type="match status" value="1"/>
</dbReference>
<evidence type="ECO:0000256" key="8">
    <source>
        <dbReference type="RuleBase" id="RU003827"/>
    </source>
</evidence>
<evidence type="ECO:0000256" key="7">
    <source>
        <dbReference type="ARBA" id="ARBA00037847"/>
    </source>
</evidence>
<evidence type="ECO:0000256" key="2">
    <source>
        <dbReference type="ARBA" id="ARBA00007104"/>
    </source>
</evidence>
<feature type="transmembrane region" description="Helical" evidence="9">
    <location>
        <begin position="186"/>
        <end position="208"/>
    </location>
</feature>
<evidence type="ECO:0000256" key="6">
    <source>
        <dbReference type="ARBA" id="ARBA00023136"/>
    </source>
</evidence>
<dbReference type="GO" id="GO:0016020">
    <property type="term" value="C:membrane"/>
    <property type="evidence" value="ECO:0007669"/>
    <property type="project" value="UniProtKB-SubCell"/>
</dbReference>
<dbReference type="Pfam" id="PF01105">
    <property type="entry name" value="EMP24_GP25L"/>
    <property type="match status" value="1"/>
</dbReference>
<keyword evidence="5 9" id="KW-1133">Transmembrane helix</keyword>
<comment type="similarity">
    <text evidence="2 8">Belongs to the EMP24/GP25L family.</text>
</comment>
<evidence type="ECO:0000256" key="10">
    <source>
        <dbReference type="SAM" id="SignalP"/>
    </source>
</evidence>
<keyword evidence="6 9" id="KW-0472">Membrane</keyword>
<evidence type="ECO:0000256" key="9">
    <source>
        <dbReference type="SAM" id="Phobius"/>
    </source>
</evidence>
<evidence type="ECO:0000256" key="1">
    <source>
        <dbReference type="ARBA" id="ARBA00004479"/>
    </source>
</evidence>
<dbReference type="GO" id="GO:0012505">
    <property type="term" value="C:endomembrane system"/>
    <property type="evidence" value="ECO:0007669"/>
    <property type="project" value="UniProtKB-SubCell"/>
</dbReference>
<dbReference type="OrthoDB" id="1929172at2759"/>
<organism evidence="12 13">
    <name type="scientific">Rhizopus oryzae</name>
    <name type="common">Mucormycosis agent</name>
    <name type="synonym">Rhizopus arrhizus var. delemar</name>
    <dbReference type="NCBI Taxonomy" id="64495"/>
    <lineage>
        <taxon>Eukaryota</taxon>
        <taxon>Fungi</taxon>
        <taxon>Fungi incertae sedis</taxon>
        <taxon>Mucoromycota</taxon>
        <taxon>Mucoromycotina</taxon>
        <taxon>Mucoromycetes</taxon>
        <taxon>Mucorales</taxon>
        <taxon>Mucorineae</taxon>
        <taxon>Rhizopodaceae</taxon>
        <taxon>Rhizopus</taxon>
    </lineage>
</organism>
<evidence type="ECO:0000256" key="4">
    <source>
        <dbReference type="ARBA" id="ARBA00022729"/>
    </source>
</evidence>
<evidence type="ECO:0000256" key="3">
    <source>
        <dbReference type="ARBA" id="ARBA00022692"/>
    </source>
</evidence>
<sequence>MMLTSTLLPSVFLGLLLALASFPSFTNATAMTYNVAANEKACFYVMTDKPSKKIGFYFAVQEGGSFDIDYEVTGPRDNVILSGESEKQADYVFTANDVGEYSFCFNNEMSTFAEKLIDFEILVENEVRPEFQKDSSGKEQPAALTEMEETIFRLSGSLNNVARTQRYFRTREHRNAVTVSSTKDRIFWFSLLESVAIISIAALQTLVVKGFFNVKKGGV</sequence>
<evidence type="ECO:0000313" key="12">
    <source>
        <dbReference type="EMBL" id="KAG1305199.1"/>
    </source>
</evidence>
<dbReference type="InterPro" id="IPR015720">
    <property type="entry name" value="Emp24-like"/>
</dbReference>
<evidence type="ECO:0000313" key="13">
    <source>
        <dbReference type="Proteomes" id="UP000716291"/>
    </source>
</evidence>
<evidence type="ECO:0000256" key="5">
    <source>
        <dbReference type="ARBA" id="ARBA00022989"/>
    </source>
</evidence>
<dbReference type="Gene3D" id="2.60.120.680">
    <property type="entry name" value="GOLD domain"/>
    <property type="match status" value="1"/>
</dbReference>
<feature type="chain" id="PRO_5040265901" description="GOLD domain-containing protein" evidence="10">
    <location>
        <begin position="29"/>
        <end position="219"/>
    </location>
</feature>
<proteinExistence type="inferred from homology"/>
<dbReference type="AlphaFoldDB" id="A0A9P6X4N6"/>
<dbReference type="Proteomes" id="UP000716291">
    <property type="component" value="Unassembled WGS sequence"/>
</dbReference>
<accession>A0A9P6X4N6</accession>
<feature type="domain" description="GOLD" evidence="11">
    <location>
        <begin position="40"/>
        <end position="123"/>
    </location>
</feature>
<keyword evidence="4 10" id="KW-0732">Signal</keyword>
<dbReference type="PROSITE" id="PS50866">
    <property type="entry name" value="GOLD"/>
    <property type="match status" value="1"/>
</dbReference>
<keyword evidence="13" id="KW-1185">Reference proteome</keyword>
<dbReference type="InterPro" id="IPR036598">
    <property type="entry name" value="GOLD_dom_sf"/>
</dbReference>
<keyword evidence="3 8" id="KW-0812">Transmembrane</keyword>
<reference evidence="12" key="1">
    <citation type="journal article" date="2020" name="Microb. Genom.">
        <title>Genetic diversity of clinical and environmental Mucorales isolates obtained from an investigation of mucormycosis cases among solid organ transplant recipients.</title>
        <authorList>
            <person name="Nguyen M.H."/>
            <person name="Kaul D."/>
            <person name="Muto C."/>
            <person name="Cheng S.J."/>
            <person name="Richter R.A."/>
            <person name="Bruno V.M."/>
            <person name="Liu G."/>
            <person name="Beyhan S."/>
            <person name="Sundermann A.J."/>
            <person name="Mounaud S."/>
            <person name="Pasculle A.W."/>
            <person name="Nierman W.C."/>
            <person name="Driscoll E."/>
            <person name="Cumbie R."/>
            <person name="Clancy C.J."/>
            <person name="Dupont C.L."/>
        </authorList>
    </citation>
    <scope>NUCLEOTIDE SEQUENCE</scope>
    <source>
        <strain evidence="12">GL11</strain>
    </source>
</reference>
<dbReference type="EMBL" id="JAANQT010001428">
    <property type="protein sequence ID" value="KAG1305199.1"/>
    <property type="molecule type" value="Genomic_DNA"/>
</dbReference>
<dbReference type="SUPFAM" id="SSF101576">
    <property type="entry name" value="Supernatant protein factor (SPF), C-terminal domain"/>
    <property type="match status" value="1"/>
</dbReference>
<evidence type="ECO:0000259" key="11">
    <source>
        <dbReference type="PROSITE" id="PS50866"/>
    </source>
</evidence>
<dbReference type="PANTHER" id="PTHR22811">
    <property type="entry name" value="TRANSMEMBRANE EMP24 DOMAIN-CONTAINING PROTEIN"/>
    <property type="match status" value="1"/>
</dbReference>
<gene>
    <name evidence="12" type="ORF">G6F64_008571</name>
</gene>
<feature type="signal peptide" evidence="10">
    <location>
        <begin position="1"/>
        <end position="28"/>
    </location>
</feature>
<comment type="subcellular location">
    <subcellularLocation>
        <location evidence="7">Endomembrane system</location>
        <topology evidence="7">Single-pass membrane protein</topology>
    </subcellularLocation>
    <subcellularLocation>
        <location evidence="1 8">Membrane</location>
        <topology evidence="1 8">Single-pass type I membrane protein</topology>
    </subcellularLocation>
</comment>
<protein>
    <recommendedName>
        <fullName evidence="11">GOLD domain-containing protein</fullName>
    </recommendedName>
</protein>
<name>A0A9P6X4N6_RHIOR</name>
<comment type="caution">
    <text evidence="12">The sequence shown here is derived from an EMBL/GenBank/DDBJ whole genome shotgun (WGS) entry which is preliminary data.</text>
</comment>